<feature type="compositionally biased region" description="Basic and acidic residues" evidence="1">
    <location>
        <begin position="1080"/>
        <end position="1092"/>
    </location>
</feature>
<dbReference type="GeneID" id="40308641"/>
<dbReference type="GO" id="GO:0008289">
    <property type="term" value="F:lipid binding"/>
    <property type="evidence" value="ECO:0007669"/>
    <property type="project" value="InterPro"/>
</dbReference>
<feature type="compositionally biased region" description="Low complexity" evidence="1">
    <location>
        <begin position="1"/>
        <end position="14"/>
    </location>
</feature>
<feature type="compositionally biased region" description="Basic and acidic residues" evidence="1">
    <location>
        <begin position="922"/>
        <end position="936"/>
    </location>
</feature>
<protein>
    <recommendedName>
        <fullName evidence="2">START domain-containing protein</fullName>
    </recommendedName>
</protein>
<feature type="domain" description="START" evidence="2">
    <location>
        <begin position="1224"/>
        <end position="1382"/>
    </location>
</feature>
<feature type="region of interest" description="Disordered" evidence="1">
    <location>
        <begin position="811"/>
        <end position="971"/>
    </location>
</feature>
<feature type="compositionally biased region" description="Basic and acidic residues" evidence="1">
    <location>
        <begin position="822"/>
        <end position="836"/>
    </location>
</feature>
<feature type="region of interest" description="Disordered" evidence="1">
    <location>
        <begin position="697"/>
        <end position="730"/>
    </location>
</feature>
<comment type="caution">
    <text evidence="3">The sequence shown here is derived from an EMBL/GenBank/DDBJ whole genome shotgun (WGS) entry which is preliminary data.</text>
</comment>
<dbReference type="KEGG" id="bbes:BESB_036600"/>
<feature type="compositionally biased region" description="Low complexity" evidence="1">
    <location>
        <begin position="68"/>
        <end position="85"/>
    </location>
</feature>
<dbReference type="VEuPathDB" id="ToxoDB:BESB_036600"/>
<dbReference type="SUPFAM" id="SSF55961">
    <property type="entry name" value="Bet v1-like"/>
    <property type="match status" value="1"/>
</dbReference>
<dbReference type="RefSeq" id="XP_029221211.1">
    <property type="nucleotide sequence ID" value="XM_029362246.1"/>
</dbReference>
<proteinExistence type="predicted"/>
<dbReference type="EMBL" id="NWUJ01000002">
    <property type="protein sequence ID" value="PFH37202.1"/>
    <property type="molecule type" value="Genomic_DNA"/>
</dbReference>
<feature type="compositionally biased region" description="Basic residues" evidence="1">
    <location>
        <begin position="379"/>
        <end position="392"/>
    </location>
</feature>
<dbReference type="PROSITE" id="PS50848">
    <property type="entry name" value="START"/>
    <property type="match status" value="1"/>
</dbReference>
<dbReference type="GO" id="GO:0005737">
    <property type="term" value="C:cytoplasm"/>
    <property type="evidence" value="ECO:0007669"/>
    <property type="project" value="UniProtKB-ARBA"/>
</dbReference>
<feature type="region of interest" description="Disordered" evidence="1">
    <location>
        <begin position="985"/>
        <end position="1042"/>
    </location>
</feature>
<name>A0A2A9MNG2_BESBE</name>
<evidence type="ECO:0000256" key="1">
    <source>
        <dbReference type="SAM" id="MobiDB-lite"/>
    </source>
</evidence>
<dbReference type="Pfam" id="PF01852">
    <property type="entry name" value="START"/>
    <property type="match status" value="1"/>
</dbReference>
<dbReference type="InterPro" id="IPR002913">
    <property type="entry name" value="START_lipid-bd_dom"/>
</dbReference>
<accession>A0A2A9MNG2</accession>
<dbReference type="PANTHER" id="PTHR19308:SF56">
    <property type="entry name" value="START DOMAIN-CONTAINING PROTEIN"/>
    <property type="match status" value="1"/>
</dbReference>
<dbReference type="InterPro" id="IPR023393">
    <property type="entry name" value="START-like_dom_sf"/>
</dbReference>
<feature type="region of interest" description="Disordered" evidence="1">
    <location>
        <begin position="1080"/>
        <end position="1140"/>
    </location>
</feature>
<feature type="compositionally biased region" description="Polar residues" evidence="1">
    <location>
        <begin position="853"/>
        <end position="879"/>
    </location>
</feature>
<keyword evidence="4" id="KW-1185">Reference proteome</keyword>
<dbReference type="Gene3D" id="3.30.530.20">
    <property type="match status" value="1"/>
</dbReference>
<feature type="compositionally biased region" description="Basic and acidic residues" evidence="1">
    <location>
        <begin position="999"/>
        <end position="1010"/>
    </location>
</feature>
<feature type="region of interest" description="Disordered" evidence="1">
    <location>
        <begin position="346"/>
        <end position="520"/>
    </location>
</feature>
<feature type="region of interest" description="Disordered" evidence="1">
    <location>
        <begin position="128"/>
        <end position="153"/>
    </location>
</feature>
<feature type="compositionally biased region" description="Low complexity" evidence="1">
    <location>
        <begin position="985"/>
        <end position="996"/>
    </location>
</feature>
<dbReference type="InterPro" id="IPR051213">
    <property type="entry name" value="START_lipid_transfer"/>
</dbReference>
<feature type="compositionally biased region" description="Basic and acidic residues" evidence="1">
    <location>
        <begin position="944"/>
        <end position="971"/>
    </location>
</feature>
<dbReference type="PANTHER" id="PTHR19308">
    <property type="entry name" value="PHOSPHATIDYLCHOLINE TRANSFER PROTEIN"/>
    <property type="match status" value="1"/>
</dbReference>
<evidence type="ECO:0000259" key="2">
    <source>
        <dbReference type="PROSITE" id="PS50848"/>
    </source>
</evidence>
<reference evidence="3 4" key="1">
    <citation type="submission" date="2017-09" db="EMBL/GenBank/DDBJ databases">
        <title>Genome sequencing of Besnoitia besnoiti strain Bb-Ger1.</title>
        <authorList>
            <person name="Schares G."/>
            <person name="Venepally P."/>
            <person name="Lorenzi H.A."/>
        </authorList>
    </citation>
    <scope>NUCLEOTIDE SEQUENCE [LARGE SCALE GENOMIC DNA]</scope>
    <source>
        <strain evidence="3 4">Bb-Ger1</strain>
    </source>
</reference>
<evidence type="ECO:0000313" key="4">
    <source>
        <dbReference type="Proteomes" id="UP000224006"/>
    </source>
</evidence>
<dbReference type="Proteomes" id="UP000224006">
    <property type="component" value="Chromosome II"/>
</dbReference>
<dbReference type="OrthoDB" id="333905at2759"/>
<organism evidence="3 4">
    <name type="scientific">Besnoitia besnoiti</name>
    <name type="common">Apicomplexan protozoan</name>
    <dbReference type="NCBI Taxonomy" id="94643"/>
    <lineage>
        <taxon>Eukaryota</taxon>
        <taxon>Sar</taxon>
        <taxon>Alveolata</taxon>
        <taxon>Apicomplexa</taxon>
        <taxon>Conoidasida</taxon>
        <taxon>Coccidia</taxon>
        <taxon>Eucoccidiorida</taxon>
        <taxon>Eimeriorina</taxon>
        <taxon>Sarcocystidae</taxon>
        <taxon>Besnoitia</taxon>
    </lineage>
</organism>
<dbReference type="CDD" id="cd00177">
    <property type="entry name" value="START"/>
    <property type="match status" value="1"/>
</dbReference>
<feature type="region of interest" description="Disordered" evidence="1">
    <location>
        <begin position="1"/>
        <end position="102"/>
    </location>
</feature>
<feature type="region of interest" description="Disordered" evidence="1">
    <location>
        <begin position="568"/>
        <end position="596"/>
    </location>
</feature>
<gene>
    <name evidence="3" type="ORF">BESB_036600</name>
</gene>
<evidence type="ECO:0000313" key="3">
    <source>
        <dbReference type="EMBL" id="PFH37202.1"/>
    </source>
</evidence>
<sequence length="1417" mass="149716">MRQNSLSSFSSSRSQLVDGEAEEEEGEWSATKRSGSGEGGREDVAQAEGRLSNPPTNRGDIKREETSSSRGSLFSWSSFDSASPAAAPPRPPWLPTTSGATRGVPEAPAFLKEEVASLLYRAKVFSSQRLPHSHHGAPGKSAGDAPNGSAPLVTLRGSESLSASSLPSASSRASRSYPCAVAPPDATACEAHGSLASADGKRAGAFLCAGEAPAPADASNAPAFASGSVRVHSAGSCAPFCRPQGAVLFDKEDVKLESALHSLPCPTDSAVSLVSSSAAYMCRYEPDFETRALEEGQASSSLQSAEAPLFYVANIPVHLAPPAHSCCSSLDLSVSPFPYAYCPPPEASHETPPDLASGGPARGRLASAPAAGFSPGLSRGRRAASRRRSSPLRKREPQKAAGVPRAHAEDSLEALALTGDRPPGGWKGGKKRRGTAGASDGEGAPAEAPLTSLPVSSACRTQFLPPEGGADQGLSPKSDGLAAPKRSRRISWRPHGGTALRSARRAEPGSGQDKANASEEGRCALPSADAQGGTPSPRRPPRWIRFFARRLICLGPREGKDPLFFSRRQHRQAPSAAKPSPSSDPPGRSQRAEDLRVQSVQPGPCAVHQYLLSESACLGEGFAGKARGGQSDTRDASVSTASVSFEKFSGASARPEIAWERFSGESCSSQEDARTKLPAGACLSRLAHGESCGDVGSFASSGGGGPQQTDNAERRNAAPPEQEETEQLGCVPESCGSALQTLRANENGWHDGAGGGAAMQGGVGESAFSKLPPEFSAREPGMSLDQRDRTLEAVYEGACLEATQAERRRLSTASFASLSPRRRSDTDDYVRQEETGGTRAAEGGEAGRGLRTVSPSTDSEGKSGQQRYFASPGTCSTAVSPVAARGGVPAFSFRPPAGSERAGTLGDAPAVREPESVSTRPSPRETSSHGSRREEGLPQSDALVSRRQEGKRERAAEDERHNGEEEGKKACREFVDRCVAAGVRGEAAEAADSSAAPGRQRECAPDEGRAAEGGAAPVSPSGKQEKGETKGGQSRASCFPGLSRLSSREDVAEFVLSVLEERRAAFNLRQSKAASLLRRLSTEKRDSSHGQEKASSLHAGRKTSTSEPRSPGVQGQPAAPLWGDAAAGSERQGSGGADDDWDRQRELLDLAELLLDAASICMSEECSEKGRTSASEKKTHCMPCVYDKDGLKVWKKEFGVGRLLIRASFMLPVLPQQYASFASDSTLRATWDPHLGGHAVLETLTPHMDICRVLLKRVAAIYPRDIVTLRARRTWRLPRAAHEPPEAELQEGKEDTRLVYASCSCSIDHPDAPEHSSHVRMDIRLSAYVASPVVTPFGVWTEVTLFSEADPKGWIPAVVSKALAAKVLPSTVEKMAVNMLKHYGVPWDGFSATGYAFRRLAAYREQLSRGISDGHRL</sequence>
<dbReference type="STRING" id="94643.A0A2A9MNG2"/>